<evidence type="ECO:0000313" key="2">
    <source>
        <dbReference type="Proteomes" id="UP000287651"/>
    </source>
</evidence>
<accession>A0A427A531</accession>
<dbReference type="AlphaFoldDB" id="A0A427A531"/>
<sequence>MVGVRATINSMQIEKRSNLALVVKGAEEVENAEANFKYQDKAKELHKTGVNGLLIRITEGGLRVDARVLDQGTKYAIRGVVPFLLRGVGDKDGTIPEVTKTIKDLLQVGVKFFYFQAKLLSFRKFDGNEKANHYN</sequence>
<comment type="caution">
    <text evidence="1">The sequence shown here is derived from an EMBL/GenBank/DDBJ whole genome shotgun (WGS) entry which is preliminary data.</text>
</comment>
<proteinExistence type="predicted"/>
<dbReference type="EMBL" id="AMZH03003736">
    <property type="protein sequence ID" value="RRT71350.1"/>
    <property type="molecule type" value="Genomic_DNA"/>
</dbReference>
<gene>
    <name evidence="1" type="ORF">B296_00006966</name>
</gene>
<dbReference type="Proteomes" id="UP000287651">
    <property type="component" value="Unassembled WGS sequence"/>
</dbReference>
<reference evidence="1 2" key="1">
    <citation type="journal article" date="2014" name="Agronomy (Basel)">
        <title>A Draft Genome Sequence for Ensete ventricosum, the Drought-Tolerant Tree Against Hunger.</title>
        <authorList>
            <person name="Harrison J."/>
            <person name="Moore K.A."/>
            <person name="Paszkiewicz K."/>
            <person name="Jones T."/>
            <person name="Grant M."/>
            <person name="Ambacheew D."/>
            <person name="Muzemil S."/>
            <person name="Studholme D.J."/>
        </authorList>
    </citation>
    <scope>NUCLEOTIDE SEQUENCE [LARGE SCALE GENOMIC DNA]</scope>
</reference>
<organism evidence="1 2">
    <name type="scientific">Ensete ventricosum</name>
    <name type="common">Abyssinian banana</name>
    <name type="synonym">Musa ensete</name>
    <dbReference type="NCBI Taxonomy" id="4639"/>
    <lineage>
        <taxon>Eukaryota</taxon>
        <taxon>Viridiplantae</taxon>
        <taxon>Streptophyta</taxon>
        <taxon>Embryophyta</taxon>
        <taxon>Tracheophyta</taxon>
        <taxon>Spermatophyta</taxon>
        <taxon>Magnoliopsida</taxon>
        <taxon>Liliopsida</taxon>
        <taxon>Zingiberales</taxon>
        <taxon>Musaceae</taxon>
        <taxon>Ensete</taxon>
    </lineage>
</organism>
<evidence type="ECO:0000313" key="1">
    <source>
        <dbReference type="EMBL" id="RRT71350.1"/>
    </source>
</evidence>
<protein>
    <submittedName>
        <fullName evidence="1">Uncharacterized protein</fullName>
    </submittedName>
</protein>
<name>A0A427A531_ENSVE</name>